<comment type="caution">
    <text evidence="7">The sequence shown here is derived from an EMBL/GenBank/DDBJ whole genome shotgun (WGS) entry which is preliminary data.</text>
</comment>
<accession>A0A6L9MG47</accession>
<evidence type="ECO:0000313" key="7">
    <source>
        <dbReference type="EMBL" id="NDV86608.1"/>
    </source>
</evidence>
<gene>
    <name evidence="7" type="ORF">GTW51_07835</name>
</gene>
<evidence type="ECO:0000256" key="4">
    <source>
        <dbReference type="ARBA" id="ARBA00022989"/>
    </source>
</evidence>
<dbReference type="GO" id="GO:0015171">
    <property type="term" value="F:amino acid transmembrane transporter activity"/>
    <property type="evidence" value="ECO:0007669"/>
    <property type="project" value="TreeGrafter"/>
</dbReference>
<comment type="subcellular location">
    <subcellularLocation>
        <location evidence="1">Cell membrane</location>
        <topology evidence="1">Multi-pass membrane protein</topology>
    </subcellularLocation>
</comment>
<dbReference type="PIRSF" id="PIRSF006324">
    <property type="entry name" value="LeuE"/>
    <property type="match status" value="1"/>
</dbReference>
<dbReference type="GO" id="GO:0005886">
    <property type="term" value="C:plasma membrane"/>
    <property type="evidence" value="ECO:0007669"/>
    <property type="project" value="UniProtKB-SubCell"/>
</dbReference>
<keyword evidence="5 6" id="KW-0472">Membrane</keyword>
<feature type="transmembrane region" description="Helical" evidence="6">
    <location>
        <begin position="152"/>
        <end position="177"/>
    </location>
</feature>
<evidence type="ECO:0000313" key="8">
    <source>
        <dbReference type="Proteomes" id="UP000476332"/>
    </source>
</evidence>
<dbReference type="Pfam" id="PF01810">
    <property type="entry name" value="LysE"/>
    <property type="match status" value="1"/>
</dbReference>
<dbReference type="Proteomes" id="UP000476332">
    <property type="component" value="Unassembled WGS sequence"/>
</dbReference>
<feature type="transmembrane region" description="Helical" evidence="6">
    <location>
        <begin position="73"/>
        <end position="92"/>
    </location>
</feature>
<dbReference type="EMBL" id="JAAAMJ010000004">
    <property type="protein sequence ID" value="NDV86608.1"/>
    <property type="molecule type" value="Genomic_DNA"/>
</dbReference>
<dbReference type="InterPro" id="IPR001123">
    <property type="entry name" value="LeuE-type"/>
</dbReference>
<evidence type="ECO:0000256" key="5">
    <source>
        <dbReference type="ARBA" id="ARBA00023136"/>
    </source>
</evidence>
<sequence>MGLSNLLAFALATFFLVSSPGPNGALIARTVPTSGVPAAFANVAGFFTAFWVHGTLSVLGLSVIIMQSATAFAIVKYVGAAYLCWIGLKSLYEAFVQKRTLPDAPPARPARSLRGAYLDGLLTNGLNPKVSMFYLALFPQFIPAGDHPVASAYVLVAIHSLINVAWFTVVILLFARLATFTRSGGFQRGLKGATGVVFLGFGVNLARFRPVG</sequence>
<keyword evidence="4 6" id="KW-1133">Transmembrane helix</keyword>
<protein>
    <submittedName>
        <fullName evidence="7">LysE family transporter</fullName>
    </submittedName>
</protein>
<evidence type="ECO:0000256" key="3">
    <source>
        <dbReference type="ARBA" id="ARBA00022692"/>
    </source>
</evidence>
<name>A0A6L9MG47_9HYPH</name>
<evidence type="ECO:0000256" key="6">
    <source>
        <dbReference type="SAM" id="Phobius"/>
    </source>
</evidence>
<keyword evidence="2" id="KW-1003">Cell membrane</keyword>
<dbReference type="PANTHER" id="PTHR30086">
    <property type="entry name" value="ARGININE EXPORTER PROTEIN ARGO"/>
    <property type="match status" value="1"/>
</dbReference>
<dbReference type="AlphaFoldDB" id="A0A6L9MG47"/>
<organism evidence="7 8">
    <name type="scientific">Aurantimonas aggregata</name>
    <dbReference type="NCBI Taxonomy" id="2047720"/>
    <lineage>
        <taxon>Bacteria</taxon>
        <taxon>Pseudomonadati</taxon>
        <taxon>Pseudomonadota</taxon>
        <taxon>Alphaproteobacteria</taxon>
        <taxon>Hyphomicrobiales</taxon>
        <taxon>Aurantimonadaceae</taxon>
        <taxon>Aurantimonas</taxon>
    </lineage>
</organism>
<proteinExistence type="predicted"/>
<dbReference type="PANTHER" id="PTHR30086:SF20">
    <property type="entry name" value="ARGININE EXPORTER PROTEIN ARGO-RELATED"/>
    <property type="match status" value="1"/>
</dbReference>
<evidence type="ECO:0000256" key="1">
    <source>
        <dbReference type="ARBA" id="ARBA00004651"/>
    </source>
</evidence>
<keyword evidence="8" id="KW-1185">Reference proteome</keyword>
<reference evidence="7 8" key="1">
    <citation type="submission" date="2020-01" db="EMBL/GenBank/DDBJ databases">
        <title>Genomes of bacteria type strains.</title>
        <authorList>
            <person name="Chen J."/>
            <person name="Zhu S."/>
            <person name="Chen J."/>
        </authorList>
    </citation>
    <scope>NUCLEOTIDE SEQUENCE [LARGE SCALE GENOMIC DNA]</scope>
    <source>
        <strain evidence="7 8">KCTC 52919</strain>
    </source>
</reference>
<dbReference type="RefSeq" id="WP_163043365.1">
    <property type="nucleotide sequence ID" value="NZ_JAAAMJ010000004.1"/>
</dbReference>
<evidence type="ECO:0000256" key="2">
    <source>
        <dbReference type="ARBA" id="ARBA00022475"/>
    </source>
</evidence>
<keyword evidence="3 6" id="KW-0812">Transmembrane</keyword>